<accession>A0A2H3L0N8</accession>
<evidence type="ECO:0000256" key="4">
    <source>
        <dbReference type="ARBA" id="ARBA00022827"/>
    </source>
</evidence>
<keyword evidence="3 5" id="KW-0285">Flavoprotein</keyword>
<evidence type="ECO:0000259" key="6">
    <source>
        <dbReference type="Pfam" id="PF00441"/>
    </source>
</evidence>
<dbReference type="GO" id="GO:0050660">
    <property type="term" value="F:flavin adenine dinucleotide binding"/>
    <property type="evidence" value="ECO:0007669"/>
    <property type="project" value="InterPro"/>
</dbReference>
<reference evidence="9 10" key="1">
    <citation type="submission" date="2016-05" db="EMBL/GenBank/DDBJ databases">
        <authorList>
            <person name="Lavstsen T."/>
            <person name="Jespersen J.S."/>
        </authorList>
    </citation>
    <scope>NUCLEOTIDE SEQUENCE [LARGE SCALE GENOMIC DNA]</scope>
    <source>
        <strain evidence="9 10">B7-9</strain>
    </source>
</reference>
<dbReference type="InterPro" id="IPR013786">
    <property type="entry name" value="AcylCoA_DH/ox_N"/>
</dbReference>
<evidence type="ECO:0000259" key="7">
    <source>
        <dbReference type="Pfam" id="PF02770"/>
    </source>
</evidence>
<comment type="cofactor">
    <cofactor evidence="1 5">
        <name>FAD</name>
        <dbReference type="ChEBI" id="CHEBI:57692"/>
    </cofactor>
</comment>
<dbReference type="InterPro" id="IPR046373">
    <property type="entry name" value="Acyl-CoA_Oxase/DH_mid-dom_sf"/>
</dbReference>
<evidence type="ECO:0000313" key="9">
    <source>
        <dbReference type="EMBL" id="PDV99875.1"/>
    </source>
</evidence>
<evidence type="ECO:0000256" key="3">
    <source>
        <dbReference type="ARBA" id="ARBA00022630"/>
    </source>
</evidence>
<dbReference type="Pfam" id="PF02770">
    <property type="entry name" value="Acyl-CoA_dh_M"/>
    <property type="match status" value="1"/>
</dbReference>
<comment type="similarity">
    <text evidence="2 5">Belongs to the acyl-CoA dehydrogenase family.</text>
</comment>
<evidence type="ECO:0000256" key="5">
    <source>
        <dbReference type="RuleBase" id="RU362125"/>
    </source>
</evidence>
<dbReference type="SUPFAM" id="SSF56645">
    <property type="entry name" value="Acyl-CoA dehydrogenase NM domain-like"/>
    <property type="match status" value="1"/>
</dbReference>
<gene>
    <name evidence="9" type="ORF">A9Q02_01295</name>
</gene>
<sequence length="545" mass="59485">MTTLDTDTLEMVLTTLRDYADRQLKPEFLRELDERDEFPHEVLKDLYDPEKFGLHLIFIPEEFGGLGGGAYDIYRVSEQMARIDLGVATGVLATFLGTDPIVVGGTDEQKALWMGRIAEEGLLVAYGATEPQAGSDLGSLTTRATPVYEDGQLTGYKISGRKQWISNGGVATLYTILANTEGGPTWFVVERGAPGFSWGKPEDKHGIRASNTAALFLDEVFVPVENLVGGVEGQGLAQAQAVFGYTRLMVAAFGLGGGWSALERAIQYGQTRIQGGALLATKQAYTHKLLVPNAVRLEAARAYIEWVAENIDAGDPGQQTEGAVAKYFATESGNKAAEDAIQAHGGYGYTKEYMVEKVKRDVRITCIYEGTSEIMEWTIARDRWQLHLKTRGAYYNDWAAKLEQLARANPDTGAATTALALRALAVVLERCRIDRLTRNQHILFRLGELIAWAETAAIFSERAATHPSHAVPFSPETLRIMARIHAREAALKVATDGLRWCISAGQTDPNLAGSLGLPAIYQAQAGQIEDMNIVAERLNAAFPAE</sequence>
<evidence type="ECO:0000256" key="1">
    <source>
        <dbReference type="ARBA" id="ARBA00001974"/>
    </source>
</evidence>
<dbReference type="Pfam" id="PF00441">
    <property type="entry name" value="Acyl-CoA_dh_1"/>
    <property type="match status" value="1"/>
</dbReference>
<keyword evidence="10" id="KW-1185">Reference proteome</keyword>
<name>A0A2H3L0N8_9CHLR</name>
<keyword evidence="5" id="KW-0560">Oxidoreductase</keyword>
<dbReference type="Gene3D" id="1.10.540.10">
    <property type="entry name" value="Acyl-CoA dehydrogenase/oxidase, N-terminal domain"/>
    <property type="match status" value="1"/>
</dbReference>
<feature type="domain" description="Acyl-CoA dehydrogenase/oxidase N-terminal" evidence="8">
    <location>
        <begin position="6"/>
        <end position="119"/>
    </location>
</feature>
<dbReference type="EMBL" id="LYXE01000063">
    <property type="protein sequence ID" value="PDV99875.1"/>
    <property type="molecule type" value="Genomic_DNA"/>
</dbReference>
<dbReference type="Proteomes" id="UP000220922">
    <property type="component" value="Unassembled WGS sequence"/>
</dbReference>
<dbReference type="OrthoDB" id="9778581at2"/>
<dbReference type="InterPro" id="IPR009100">
    <property type="entry name" value="AcylCoA_DH/oxidase_NM_dom_sf"/>
</dbReference>
<dbReference type="Gene3D" id="1.20.140.10">
    <property type="entry name" value="Butyryl-CoA Dehydrogenase, subunit A, domain 3"/>
    <property type="match status" value="1"/>
</dbReference>
<dbReference type="InterPro" id="IPR006089">
    <property type="entry name" value="Acyl-CoA_DH_CS"/>
</dbReference>
<evidence type="ECO:0000259" key="8">
    <source>
        <dbReference type="Pfam" id="PF02771"/>
    </source>
</evidence>
<dbReference type="InterPro" id="IPR009075">
    <property type="entry name" value="AcylCo_DH/oxidase_C"/>
</dbReference>
<dbReference type="PANTHER" id="PTHR43884:SF12">
    <property type="entry name" value="ISOVALERYL-COA DEHYDROGENASE, MITOCHONDRIAL-RELATED"/>
    <property type="match status" value="1"/>
</dbReference>
<dbReference type="RefSeq" id="WP_097651641.1">
    <property type="nucleotide sequence ID" value="NZ_LYXE01000063.1"/>
</dbReference>
<dbReference type="InterPro" id="IPR037069">
    <property type="entry name" value="AcylCoA_DH/ox_N_sf"/>
</dbReference>
<dbReference type="InterPro" id="IPR006091">
    <property type="entry name" value="Acyl-CoA_Oxase/DH_mid-dom"/>
</dbReference>
<evidence type="ECO:0000256" key="2">
    <source>
        <dbReference type="ARBA" id="ARBA00009347"/>
    </source>
</evidence>
<dbReference type="GO" id="GO:0003995">
    <property type="term" value="F:acyl-CoA dehydrogenase activity"/>
    <property type="evidence" value="ECO:0007669"/>
    <property type="project" value="InterPro"/>
</dbReference>
<comment type="caution">
    <text evidence="9">The sequence shown here is derived from an EMBL/GenBank/DDBJ whole genome shotgun (WGS) entry which is preliminary data.</text>
</comment>
<dbReference type="PANTHER" id="PTHR43884">
    <property type="entry name" value="ACYL-COA DEHYDROGENASE"/>
    <property type="match status" value="1"/>
</dbReference>
<dbReference type="PROSITE" id="PS00073">
    <property type="entry name" value="ACYL_COA_DH_2"/>
    <property type="match status" value="1"/>
</dbReference>
<dbReference type="Pfam" id="PF02771">
    <property type="entry name" value="Acyl-CoA_dh_N"/>
    <property type="match status" value="1"/>
</dbReference>
<keyword evidence="4 5" id="KW-0274">FAD</keyword>
<dbReference type="SUPFAM" id="SSF47203">
    <property type="entry name" value="Acyl-CoA dehydrogenase C-terminal domain-like"/>
    <property type="match status" value="1"/>
</dbReference>
<dbReference type="Gene3D" id="2.40.110.10">
    <property type="entry name" value="Butyryl-CoA Dehydrogenase, subunit A, domain 2"/>
    <property type="match status" value="1"/>
</dbReference>
<dbReference type="AlphaFoldDB" id="A0A2H3L0N8"/>
<evidence type="ECO:0000313" key="10">
    <source>
        <dbReference type="Proteomes" id="UP000220922"/>
    </source>
</evidence>
<proteinExistence type="inferred from homology"/>
<organism evidence="9 10">
    <name type="scientific">Candidatus Chloroploca asiatica</name>
    <dbReference type="NCBI Taxonomy" id="1506545"/>
    <lineage>
        <taxon>Bacteria</taxon>
        <taxon>Bacillati</taxon>
        <taxon>Chloroflexota</taxon>
        <taxon>Chloroflexia</taxon>
        <taxon>Chloroflexales</taxon>
        <taxon>Chloroflexineae</taxon>
        <taxon>Oscillochloridaceae</taxon>
        <taxon>Candidatus Chloroploca</taxon>
    </lineage>
</organism>
<feature type="domain" description="Acyl-CoA dehydrogenase/oxidase C-terminal" evidence="6">
    <location>
        <begin position="233"/>
        <end position="381"/>
    </location>
</feature>
<protein>
    <submittedName>
        <fullName evidence="9">Acyl-CoA dehydrogenase</fullName>
    </submittedName>
</protein>
<dbReference type="InterPro" id="IPR036250">
    <property type="entry name" value="AcylCo_DH-like_C"/>
</dbReference>
<feature type="domain" description="Acyl-CoA oxidase/dehydrogenase middle" evidence="7">
    <location>
        <begin position="125"/>
        <end position="220"/>
    </location>
</feature>